<evidence type="ECO:0000256" key="2">
    <source>
        <dbReference type="ARBA" id="ARBA00023015"/>
    </source>
</evidence>
<accession>A0AA88WT20</accession>
<dbReference type="EMBL" id="JAVXUP010000339">
    <property type="protein sequence ID" value="KAK3030428.1"/>
    <property type="molecule type" value="Genomic_DNA"/>
</dbReference>
<evidence type="ECO:0000313" key="7">
    <source>
        <dbReference type="EMBL" id="KAK3030428.1"/>
    </source>
</evidence>
<name>A0AA88WT20_9ASTE</name>
<feature type="domain" description="BHLH" evidence="6">
    <location>
        <begin position="171"/>
        <end position="220"/>
    </location>
</feature>
<evidence type="ECO:0000256" key="4">
    <source>
        <dbReference type="ARBA" id="ARBA00023242"/>
    </source>
</evidence>
<keyword evidence="3" id="KW-0804">Transcription</keyword>
<evidence type="ECO:0000256" key="5">
    <source>
        <dbReference type="SAM" id="Coils"/>
    </source>
</evidence>
<dbReference type="GO" id="GO:0046983">
    <property type="term" value="F:protein dimerization activity"/>
    <property type="evidence" value="ECO:0007669"/>
    <property type="project" value="InterPro"/>
</dbReference>
<gene>
    <name evidence="7" type="ORF">RJ639_039185</name>
</gene>
<dbReference type="InterPro" id="IPR052610">
    <property type="entry name" value="bHLH_transcription_regulator"/>
</dbReference>
<dbReference type="GO" id="GO:0080090">
    <property type="term" value="P:regulation of primary metabolic process"/>
    <property type="evidence" value="ECO:0007669"/>
    <property type="project" value="UniProtKB-ARBA"/>
</dbReference>
<dbReference type="GO" id="GO:0005634">
    <property type="term" value="C:nucleus"/>
    <property type="evidence" value="ECO:0007669"/>
    <property type="project" value="UniProtKB-SubCell"/>
</dbReference>
<protein>
    <recommendedName>
        <fullName evidence="6">BHLH domain-containing protein</fullName>
    </recommendedName>
</protein>
<keyword evidence="2" id="KW-0805">Transcription regulation</keyword>
<comment type="caution">
    <text evidence="7">The sequence shown here is derived from an EMBL/GenBank/DDBJ whole genome shotgun (WGS) entry which is preliminary data.</text>
</comment>
<keyword evidence="5" id="KW-0175">Coiled coil</keyword>
<dbReference type="PANTHER" id="PTHR45959">
    <property type="entry name" value="BHLH TRANSCRIPTION FACTOR"/>
    <property type="match status" value="1"/>
</dbReference>
<keyword evidence="4" id="KW-0539">Nucleus</keyword>
<dbReference type="Pfam" id="PF22754">
    <property type="entry name" value="bHLH-TF_ACT-like_plant"/>
    <property type="match status" value="1"/>
</dbReference>
<dbReference type="AlphaFoldDB" id="A0AA88WT20"/>
<dbReference type="Proteomes" id="UP001188597">
    <property type="component" value="Unassembled WGS sequence"/>
</dbReference>
<proteinExistence type="predicted"/>
<evidence type="ECO:0000259" key="6">
    <source>
        <dbReference type="PROSITE" id="PS50888"/>
    </source>
</evidence>
<keyword evidence="8" id="KW-1185">Reference proteome</keyword>
<evidence type="ECO:0000313" key="8">
    <source>
        <dbReference type="Proteomes" id="UP001188597"/>
    </source>
</evidence>
<organism evidence="7 8">
    <name type="scientific">Escallonia herrerae</name>
    <dbReference type="NCBI Taxonomy" id="1293975"/>
    <lineage>
        <taxon>Eukaryota</taxon>
        <taxon>Viridiplantae</taxon>
        <taxon>Streptophyta</taxon>
        <taxon>Embryophyta</taxon>
        <taxon>Tracheophyta</taxon>
        <taxon>Spermatophyta</taxon>
        <taxon>Magnoliopsida</taxon>
        <taxon>eudicotyledons</taxon>
        <taxon>Gunneridae</taxon>
        <taxon>Pentapetalae</taxon>
        <taxon>asterids</taxon>
        <taxon>campanulids</taxon>
        <taxon>Escalloniales</taxon>
        <taxon>Escalloniaceae</taxon>
        <taxon>Escallonia</taxon>
    </lineage>
</organism>
<dbReference type="Gene3D" id="4.10.280.10">
    <property type="entry name" value="Helix-loop-helix DNA-binding domain"/>
    <property type="match status" value="1"/>
</dbReference>
<evidence type="ECO:0000256" key="1">
    <source>
        <dbReference type="ARBA" id="ARBA00004123"/>
    </source>
</evidence>
<dbReference type="InterPro" id="IPR011598">
    <property type="entry name" value="bHLH_dom"/>
</dbReference>
<dbReference type="PANTHER" id="PTHR45959:SF2">
    <property type="entry name" value="BHLH TRANSCRIPTION FACTOR"/>
    <property type="match status" value="1"/>
</dbReference>
<sequence length="366" mass="41029">MDMSMDRWNFEQGIDNCNFTNDFQMDSLEFNTSLDGFRRQVPYSVNSLAETFQNPLSSDESYTSNPVLNHKKSSVNENCAQSFERPTKFIKMDNCSWNSTTTSIRELVSPKAASCTSSSQLISFANSGSKPNNLQPKGEVVSDEVMSLPSWKSYGSFGDKVNYTHRLRSPSHARDHVMAERKRREKLAERIIALSTIVPGLKRMDKASVLGDAIKYLKQLQERVKLLEEQAKKKPEESLVFVDKFQHAAENGHDSSSSCNENVSLPVIEARISENNVLIKIHCEKQNGFLVKLLREMEKLHLSTVVNSNVMSFGNHAMDVTIAAQVLPAALRSNPIIEPEEKDSTCSSSVTYLTLRLSNSGPCIHI</sequence>
<dbReference type="PROSITE" id="PS50888">
    <property type="entry name" value="BHLH"/>
    <property type="match status" value="1"/>
</dbReference>
<comment type="subcellular location">
    <subcellularLocation>
        <location evidence="1">Nucleus</location>
    </subcellularLocation>
</comment>
<dbReference type="CDD" id="cd11452">
    <property type="entry name" value="bHLH_AtNAI1_like"/>
    <property type="match status" value="1"/>
</dbReference>
<reference evidence="7" key="1">
    <citation type="submission" date="2022-12" db="EMBL/GenBank/DDBJ databases">
        <title>Draft genome assemblies for two species of Escallonia (Escalloniales).</title>
        <authorList>
            <person name="Chanderbali A."/>
            <person name="Dervinis C."/>
            <person name="Anghel I."/>
            <person name="Soltis D."/>
            <person name="Soltis P."/>
            <person name="Zapata F."/>
        </authorList>
    </citation>
    <scope>NUCLEOTIDE SEQUENCE</scope>
    <source>
        <strain evidence="7">UCBG64.0493</strain>
        <tissue evidence="7">Leaf</tissue>
    </source>
</reference>
<dbReference type="SMART" id="SM00353">
    <property type="entry name" value="HLH"/>
    <property type="match status" value="1"/>
</dbReference>
<dbReference type="SUPFAM" id="SSF47459">
    <property type="entry name" value="HLH, helix-loop-helix DNA-binding domain"/>
    <property type="match status" value="1"/>
</dbReference>
<dbReference type="Pfam" id="PF00010">
    <property type="entry name" value="HLH"/>
    <property type="match status" value="1"/>
</dbReference>
<evidence type="ECO:0000256" key="3">
    <source>
        <dbReference type="ARBA" id="ARBA00023163"/>
    </source>
</evidence>
<feature type="coiled-coil region" evidence="5">
    <location>
        <begin position="210"/>
        <end position="237"/>
    </location>
</feature>
<dbReference type="InterPro" id="IPR054502">
    <property type="entry name" value="bHLH-TF_ACT-like_plant"/>
</dbReference>
<dbReference type="InterPro" id="IPR036638">
    <property type="entry name" value="HLH_DNA-bd_sf"/>
</dbReference>